<gene>
    <name evidence="1" type="ORF">HPB47_012361</name>
</gene>
<sequence>MCRSWGMPSYILACAWKVKHFYGGQGVSDHRECFDSVVLVVRRNGASDPDREPWSLRRACLCRRPWRTRADTASWPVRRSPAGGCPPFREAARQLGRRCQSA</sequence>
<dbReference type="Proteomes" id="UP000805193">
    <property type="component" value="Unassembled WGS sequence"/>
</dbReference>
<protein>
    <submittedName>
        <fullName evidence="1">Uncharacterized protein</fullName>
    </submittedName>
</protein>
<organism evidence="1 2">
    <name type="scientific">Ixodes persulcatus</name>
    <name type="common">Taiga tick</name>
    <dbReference type="NCBI Taxonomy" id="34615"/>
    <lineage>
        <taxon>Eukaryota</taxon>
        <taxon>Metazoa</taxon>
        <taxon>Ecdysozoa</taxon>
        <taxon>Arthropoda</taxon>
        <taxon>Chelicerata</taxon>
        <taxon>Arachnida</taxon>
        <taxon>Acari</taxon>
        <taxon>Parasitiformes</taxon>
        <taxon>Ixodida</taxon>
        <taxon>Ixodoidea</taxon>
        <taxon>Ixodidae</taxon>
        <taxon>Ixodinae</taxon>
        <taxon>Ixodes</taxon>
    </lineage>
</organism>
<proteinExistence type="predicted"/>
<accession>A0AC60NTR4</accession>
<comment type="caution">
    <text evidence="1">The sequence shown here is derived from an EMBL/GenBank/DDBJ whole genome shotgun (WGS) entry which is preliminary data.</text>
</comment>
<keyword evidence="2" id="KW-1185">Reference proteome</keyword>
<dbReference type="EMBL" id="JABSTQ010011516">
    <property type="protein sequence ID" value="KAG0410503.1"/>
    <property type="molecule type" value="Genomic_DNA"/>
</dbReference>
<evidence type="ECO:0000313" key="1">
    <source>
        <dbReference type="EMBL" id="KAG0410503.1"/>
    </source>
</evidence>
<name>A0AC60NTR4_IXOPE</name>
<evidence type="ECO:0000313" key="2">
    <source>
        <dbReference type="Proteomes" id="UP000805193"/>
    </source>
</evidence>
<reference evidence="1 2" key="1">
    <citation type="journal article" date="2020" name="Cell">
        <title>Large-Scale Comparative Analyses of Tick Genomes Elucidate Their Genetic Diversity and Vector Capacities.</title>
        <authorList>
            <consortium name="Tick Genome and Microbiome Consortium (TIGMIC)"/>
            <person name="Jia N."/>
            <person name="Wang J."/>
            <person name="Shi W."/>
            <person name="Du L."/>
            <person name="Sun Y."/>
            <person name="Zhan W."/>
            <person name="Jiang J.F."/>
            <person name="Wang Q."/>
            <person name="Zhang B."/>
            <person name="Ji P."/>
            <person name="Bell-Sakyi L."/>
            <person name="Cui X.M."/>
            <person name="Yuan T.T."/>
            <person name="Jiang B.G."/>
            <person name="Yang W.F."/>
            <person name="Lam T.T."/>
            <person name="Chang Q.C."/>
            <person name="Ding S.J."/>
            <person name="Wang X.J."/>
            <person name="Zhu J.G."/>
            <person name="Ruan X.D."/>
            <person name="Zhao L."/>
            <person name="Wei J.T."/>
            <person name="Ye R.Z."/>
            <person name="Que T.C."/>
            <person name="Du C.H."/>
            <person name="Zhou Y.H."/>
            <person name="Cheng J.X."/>
            <person name="Dai P.F."/>
            <person name="Guo W.B."/>
            <person name="Han X.H."/>
            <person name="Huang E.J."/>
            <person name="Li L.F."/>
            <person name="Wei W."/>
            <person name="Gao Y.C."/>
            <person name="Liu J.Z."/>
            <person name="Shao H.Z."/>
            <person name="Wang X."/>
            <person name="Wang C.C."/>
            <person name="Yang T.C."/>
            <person name="Huo Q.B."/>
            <person name="Li W."/>
            <person name="Chen H.Y."/>
            <person name="Chen S.E."/>
            <person name="Zhou L.G."/>
            <person name="Ni X.B."/>
            <person name="Tian J.H."/>
            <person name="Sheng Y."/>
            <person name="Liu T."/>
            <person name="Pan Y.S."/>
            <person name="Xia L.Y."/>
            <person name="Li J."/>
            <person name="Zhao F."/>
            <person name="Cao W.C."/>
        </authorList>
    </citation>
    <scope>NUCLEOTIDE SEQUENCE [LARGE SCALE GENOMIC DNA]</scope>
    <source>
        <strain evidence="1">Iper-2018</strain>
    </source>
</reference>